<name>A0A1C4AW47_9GAMM</name>
<dbReference type="EMBL" id="FMBA01000014">
    <property type="protein sequence ID" value="SCB98746.1"/>
    <property type="molecule type" value="Genomic_DNA"/>
</dbReference>
<accession>A0A1C4AW47</accession>
<dbReference type="AlphaFoldDB" id="A0A1C4AW47"/>
<proteinExistence type="predicted"/>
<evidence type="ECO:0000313" key="1">
    <source>
        <dbReference type="EMBL" id="SCB98746.1"/>
    </source>
</evidence>
<gene>
    <name evidence="1" type="ORF">GA0061080_101436</name>
</gene>
<evidence type="ECO:0000313" key="2">
    <source>
        <dbReference type="Proteomes" id="UP000199698"/>
    </source>
</evidence>
<protein>
    <submittedName>
        <fullName evidence="1">Uncharacterized protein</fullName>
    </submittedName>
</protein>
<organism evidence="1 2">
    <name type="scientific">Gilliamella intestini</name>
    <dbReference type="NCBI Taxonomy" id="1798183"/>
    <lineage>
        <taxon>Bacteria</taxon>
        <taxon>Pseudomonadati</taxon>
        <taxon>Pseudomonadota</taxon>
        <taxon>Gammaproteobacteria</taxon>
        <taxon>Orbales</taxon>
        <taxon>Orbaceae</taxon>
        <taxon>Gilliamella</taxon>
    </lineage>
</organism>
<sequence>MMMCTNSISNKNAKTIHKNKKPLTELIIKATEQNITEFICSQLFFVFYVKNLYTKNSQQV</sequence>
<dbReference type="STRING" id="1798183.GA0061080_101436"/>
<keyword evidence="2" id="KW-1185">Reference proteome</keyword>
<reference evidence="2" key="1">
    <citation type="submission" date="2016-08" db="EMBL/GenBank/DDBJ databases">
        <authorList>
            <person name="Varghese N."/>
            <person name="Submissions Spin"/>
        </authorList>
    </citation>
    <scope>NUCLEOTIDE SEQUENCE [LARGE SCALE GENOMIC DNA]</scope>
    <source>
        <strain evidence="2">R-53144</strain>
    </source>
</reference>
<dbReference type="Proteomes" id="UP000199698">
    <property type="component" value="Unassembled WGS sequence"/>
</dbReference>